<evidence type="ECO:0000313" key="1">
    <source>
        <dbReference type="EMBL" id="KAL1616989.1"/>
    </source>
</evidence>
<keyword evidence="2" id="KW-1185">Reference proteome</keyword>
<dbReference type="SUPFAM" id="SSF53335">
    <property type="entry name" value="S-adenosyl-L-methionine-dependent methyltransferases"/>
    <property type="match status" value="1"/>
</dbReference>
<dbReference type="EMBL" id="JAJVDC020000245">
    <property type="protein sequence ID" value="KAL1616989.1"/>
    <property type="molecule type" value="Genomic_DNA"/>
</dbReference>
<sequence>MGSQGDTKKSEFSFLGSSSEAKRLQSQHHLAVNAFGGQILCPADLSKPSFRALDSCGADGFWLTELRRQLAHPDSATLIGTDISSYPTDALPSNVSLIQHNMMDAYPEDWAGTFDLVHQRAAVAFHPTWETALEATRRQVALLRPGGWIQLVDSVLPTGAVDPADPPSARLLKTMGNAMPSMRLNTSIGTRLDDLLREAGGLEDVHTSRATVRLGRGAGSPLLEEMGYEELEKMGALVTMAVEKLGYGVFTKEELQGLLGELREEARSEGVELEWYAAWARKPL</sequence>
<dbReference type="Proteomes" id="UP001521116">
    <property type="component" value="Unassembled WGS sequence"/>
</dbReference>
<reference evidence="1 2" key="1">
    <citation type="submission" date="2024-02" db="EMBL/GenBank/DDBJ databases">
        <title>De novo assembly and annotation of 12 fungi associated with fruit tree decline syndrome in Ontario, Canada.</title>
        <authorList>
            <person name="Sulman M."/>
            <person name="Ellouze W."/>
            <person name="Ilyukhin E."/>
        </authorList>
    </citation>
    <scope>NUCLEOTIDE SEQUENCE [LARGE SCALE GENOMIC DNA]</scope>
    <source>
        <strain evidence="1 2">M1-105</strain>
    </source>
</reference>
<accession>A0ABR3SCF9</accession>
<dbReference type="InterPro" id="IPR029063">
    <property type="entry name" value="SAM-dependent_MTases_sf"/>
</dbReference>
<dbReference type="Gene3D" id="3.40.50.150">
    <property type="entry name" value="Vaccinia Virus protein VP39"/>
    <property type="match status" value="1"/>
</dbReference>
<name>A0ABR3SCF9_9PEZI</name>
<proteinExistence type="predicted"/>
<protein>
    <recommendedName>
        <fullName evidence="3">Methyltransferase</fullName>
    </recommendedName>
</protein>
<gene>
    <name evidence="1" type="ORF">SLS56_011177</name>
</gene>
<evidence type="ECO:0000313" key="2">
    <source>
        <dbReference type="Proteomes" id="UP001521116"/>
    </source>
</evidence>
<comment type="caution">
    <text evidence="1">The sequence shown here is derived from an EMBL/GenBank/DDBJ whole genome shotgun (WGS) entry which is preliminary data.</text>
</comment>
<organism evidence="1 2">
    <name type="scientific">Neofusicoccum ribis</name>
    <dbReference type="NCBI Taxonomy" id="45134"/>
    <lineage>
        <taxon>Eukaryota</taxon>
        <taxon>Fungi</taxon>
        <taxon>Dikarya</taxon>
        <taxon>Ascomycota</taxon>
        <taxon>Pezizomycotina</taxon>
        <taxon>Dothideomycetes</taxon>
        <taxon>Dothideomycetes incertae sedis</taxon>
        <taxon>Botryosphaeriales</taxon>
        <taxon>Botryosphaeriaceae</taxon>
        <taxon>Neofusicoccum</taxon>
    </lineage>
</organism>
<evidence type="ECO:0008006" key="3">
    <source>
        <dbReference type="Google" id="ProtNLM"/>
    </source>
</evidence>